<keyword evidence="2" id="KW-1185">Reference proteome</keyword>
<comment type="caution">
    <text evidence="1">The sequence shown here is derived from an EMBL/GenBank/DDBJ whole genome shotgun (WGS) entry which is preliminary data.</text>
</comment>
<name>A0A1R3GWQ3_COCAP</name>
<reference evidence="1 2" key="1">
    <citation type="submission" date="2013-09" db="EMBL/GenBank/DDBJ databases">
        <title>Corchorus capsularis genome sequencing.</title>
        <authorList>
            <person name="Alam M."/>
            <person name="Haque M.S."/>
            <person name="Islam M.S."/>
            <person name="Emdad E.M."/>
            <person name="Islam M.M."/>
            <person name="Ahmed B."/>
            <person name="Halim A."/>
            <person name="Hossen Q.M.M."/>
            <person name="Hossain M.Z."/>
            <person name="Ahmed R."/>
            <person name="Khan M.M."/>
            <person name="Islam R."/>
            <person name="Rashid M.M."/>
            <person name="Khan S.A."/>
            <person name="Rahman M.S."/>
            <person name="Alam M."/>
        </authorList>
    </citation>
    <scope>NUCLEOTIDE SEQUENCE [LARGE SCALE GENOMIC DNA]</scope>
    <source>
        <strain evidence="2">cv. CVL-1</strain>
        <tissue evidence="1">Whole seedling</tissue>
    </source>
</reference>
<sequence>MAEVGGAPSGDDNVDLELQILVCMDALFNFNLAVDELERRELCQQTSRRLLDDMVNSMSDGDRFVLSYPADVEAFQRFRVQYPLRSRHMTTLISKDLPQPRRDYLYQRAVAVGLRDVIVGFHN</sequence>
<organism evidence="1 2">
    <name type="scientific">Corchorus capsularis</name>
    <name type="common">Jute</name>
    <dbReference type="NCBI Taxonomy" id="210143"/>
    <lineage>
        <taxon>Eukaryota</taxon>
        <taxon>Viridiplantae</taxon>
        <taxon>Streptophyta</taxon>
        <taxon>Embryophyta</taxon>
        <taxon>Tracheophyta</taxon>
        <taxon>Spermatophyta</taxon>
        <taxon>Magnoliopsida</taxon>
        <taxon>eudicotyledons</taxon>
        <taxon>Gunneridae</taxon>
        <taxon>Pentapetalae</taxon>
        <taxon>rosids</taxon>
        <taxon>malvids</taxon>
        <taxon>Malvales</taxon>
        <taxon>Malvaceae</taxon>
        <taxon>Grewioideae</taxon>
        <taxon>Apeibeae</taxon>
        <taxon>Corchorus</taxon>
    </lineage>
</organism>
<dbReference type="Proteomes" id="UP000188268">
    <property type="component" value="Unassembled WGS sequence"/>
</dbReference>
<gene>
    <name evidence="1" type="ORF">CCACVL1_22756</name>
</gene>
<proteinExistence type="predicted"/>
<protein>
    <submittedName>
        <fullName evidence="1">Uncharacterized protein</fullName>
    </submittedName>
</protein>
<dbReference type="EMBL" id="AWWV01013226">
    <property type="protein sequence ID" value="OMO62564.1"/>
    <property type="molecule type" value="Genomic_DNA"/>
</dbReference>
<dbReference type="Gramene" id="OMO62564">
    <property type="protein sequence ID" value="OMO62564"/>
    <property type="gene ID" value="CCACVL1_22756"/>
</dbReference>
<evidence type="ECO:0000313" key="2">
    <source>
        <dbReference type="Proteomes" id="UP000188268"/>
    </source>
</evidence>
<accession>A0A1R3GWQ3</accession>
<evidence type="ECO:0000313" key="1">
    <source>
        <dbReference type="EMBL" id="OMO62564.1"/>
    </source>
</evidence>
<dbReference type="AlphaFoldDB" id="A0A1R3GWQ3"/>